<evidence type="ECO:0000256" key="1">
    <source>
        <dbReference type="ARBA" id="ARBA00010609"/>
    </source>
</evidence>
<evidence type="ECO:0000259" key="12">
    <source>
        <dbReference type="Pfam" id="PF07732"/>
    </source>
</evidence>
<dbReference type="PROSITE" id="PS00079">
    <property type="entry name" value="MULTICOPPER_OXIDASE1"/>
    <property type="match status" value="1"/>
</dbReference>
<dbReference type="Proteomes" id="UP000271626">
    <property type="component" value="Chromosome"/>
</dbReference>
<evidence type="ECO:0000256" key="6">
    <source>
        <dbReference type="ARBA" id="ARBA00041027"/>
    </source>
</evidence>
<organism evidence="13 14">
    <name type="scientific">Tsukamurella paurometabola</name>
    <name type="common">Corynebacterium paurometabolum</name>
    <dbReference type="NCBI Taxonomy" id="2061"/>
    <lineage>
        <taxon>Bacteria</taxon>
        <taxon>Bacillati</taxon>
        <taxon>Actinomycetota</taxon>
        <taxon>Actinomycetes</taxon>
        <taxon>Mycobacteriales</taxon>
        <taxon>Tsukamurellaceae</taxon>
        <taxon>Tsukamurella</taxon>
    </lineage>
</organism>
<dbReference type="GO" id="GO:0005507">
    <property type="term" value="F:copper ion binding"/>
    <property type="evidence" value="ECO:0007669"/>
    <property type="project" value="InterPro"/>
</dbReference>
<keyword evidence="13" id="KW-0946">Virion</keyword>
<dbReference type="PROSITE" id="PS00080">
    <property type="entry name" value="MULTICOPPER_OXIDASE2"/>
    <property type="match status" value="1"/>
</dbReference>
<protein>
    <recommendedName>
        <fullName evidence="6">Multicopper oxidase CueO</fullName>
        <ecNumber evidence="5">1.16.3.4</ecNumber>
    </recommendedName>
    <alternativeName>
        <fullName evidence="7">Copper efflux oxidase</fullName>
    </alternativeName>
    <alternativeName>
        <fullName evidence="8">Cuprous oxidase</fullName>
    </alternativeName>
</protein>
<gene>
    <name evidence="13" type="primary">cotA</name>
    <name evidence="13" type="ORF">NCTC10741_04120</name>
</gene>
<proteinExistence type="inferred from homology"/>
<evidence type="ECO:0000256" key="10">
    <source>
        <dbReference type="SAM" id="SignalP"/>
    </source>
</evidence>
<dbReference type="EC" id="1.16.3.4" evidence="5"/>
<name>A0A3P8L5H4_TSUPA</name>
<evidence type="ECO:0000256" key="9">
    <source>
        <dbReference type="ARBA" id="ARBA00048092"/>
    </source>
</evidence>
<keyword evidence="4" id="KW-0560">Oxidoreductase</keyword>
<evidence type="ECO:0000256" key="7">
    <source>
        <dbReference type="ARBA" id="ARBA00042896"/>
    </source>
</evidence>
<dbReference type="PROSITE" id="PS51318">
    <property type="entry name" value="TAT"/>
    <property type="match status" value="1"/>
</dbReference>
<dbReference type="PANTHER" id="PTHR48267">
    <property type="entry name" value="CUPREDOXIN SUPERFAMILY PROTEIN"/>
    <property type="match status" value="1"/>
</dbReference>
<evidence type="ECO:0000256" key="5">
    <source>
        <dbReference type="ARBA" id="ARBA00038978"/>
    </source>
</evidence>
<feature type="domain" description="Plastocyanin-like" evidence="11">
    <location>
        <begin position="408"/>
        <end position="525"/>
    </location>
</feature>
<evidence type="ECO:0000256" key="2">
    <source>
        <dbReference type="ARBA" id="ARBA00011245"/>
    </source>
</evidence>
<keyword evidence="10" id="KW-0732">Signal</keyword>
<dbReference type="Pfam" id="PF07731">
    <property type="entry name" value="Cu-oxidase_2"/>
    <property type="match status" value="1"/>
</dbReference>
<dbReference type="OrthoDB" id="345021at2"/>
<sequence length="526" mass="58135">MTVRMSRRAVLRGLAVATAASATGAVAAWELAGAKIVGNTVPSAARIPEPYTLPGRSPIRARPFLVDNAGEHYRFVQRRARTTVIPGYETEIWGYDGRFPGPTIRARRGRPVLVHVLNELDVPTVMHLHGGHTPAESDGYPTDLVVPASWPKAPRHDAGMSAHDPSARVTVGTRTYTYPNDQDAATLWYHDHRMDFTGASVWRGLAGMYILDDPDEERFGLPAGERDLPMILTDRSFDRDGGLAYPAIDATGSATPGVTDRYMMGVFGDVLLVNGVPWPRYRVPGVRHRLRWLNASNARVYRLRLDGPHTLAPALVQIGSDGGLLPAPQEMTRIDIAPGERFDTVLDLSGHRTGDVVTIVNDLGAGRMVEVARFEVTEAVADTSRVPDRFGPEWRLPRTEVVRTRDLHFQMGDLDDGRRGWLINGRGFDPGRSDVDVELGGLEVWRISSNFNHPVHVHLNHFQVLSVNGRAPRPGDRGWKDTVNLGAGERAEIAVRFTDQAGRFLVHCHNLEHEDMGMMANLTVRE</sequence>
<dbReference type="Pfam" id="PF07732">
    <property type="entry name" value="Cu-oxidase_3"/>
    <property type="match status" value="2"/>
</dbReference>
<dbReference type="InterPro" id="IPR002355">
    <property type="entry name" value="Cu_oxidase_Cu_BS"/>
</dbReference>
<feature type="domain" description="Plastocyanin-like" evidence="12">
    <location>
        <begin position="173"/>
        <end position="215"/>
    </location>
</feature>
<dbReference type="InterPro" id="IPR006311">
    <property type="entry name" value="TAT_signal"/>
</dbReference>
<dbReference type="EMBL" id="LR131273">
    <property type="protein sequence ID" value="VDR40955.1"/>
    <property type="molecule type" value="Genomic_DNA"/>
</dbReference>
<dbReference type="InterPro" id="IPR011707">
    <property type="entry name" value="Cu-oxidase-like_N"/>
</dbReference>
<dbReference type="GO" id="GO:0016491">
    <property type="term" value="F:oxidoreductase activity"/>
    <property type="evidence" value="ECO:0007669"/>
    <property type="project" value="UniProtKB-KW"/>
</dbReference>
<comment type="catalytic activity">
    <reaction evidence="9">
        <text>4 Cu(+) + O2 + 4 H(+) = 4 Cu(2+) + 2 H2O</text>
        <dbReference type="Rhea" id="RHEA:30083"/>
        <dbReference type="ChEBI" id="CHEBI:15377"/>
        <dbReference type="ChEBI" id="CHEBI:15378"/>
        <dbReference type="ChEBI" id="CHEBI:15379"/>
        <dbReference type="ChEBI" id="CHEBI:29036"/>
        <dbReference type="ChEBI" id="CHEBI:49552"/>
        <dbReference type="EC" id="1.16.3.4"/>
    </reaction>
    <physiologicalReaction direction="left-to-right" evidence="9">
        <dbReference type="Rhea" id="RHEA:30084"/>
    </physiologicalReaction>
</comment>
<feature type="chain" id="PRO_5018329474" description="Multicopper oxidase CueO" evidence="10">
    <location>
        <begin position="28"/>
        <end position="526"/>
    </location>
</feature>
<keyword evidence="13" id="KW-0167">Capsid protein</keyword>
<keyword evidence="3" id="KW-0479">Metal-binding</keyword>
<comment type="similarity">
    <text evidence="1">Belongs to the multicopper oxidase family.</text>
</comment>
<dbReference type="InterPro" id="IPR011706">
    <property type="entry name" value="Cu-oxidase_C"/>
</dbReference>
<dbReference type="Gene3D" id="2.60.40.420">
    <property type="entry name" value="Cupredoxins - blue copper proteins"/>
    <property type="match status" value="3"/>
</dbReference>
<evidence type="ECO:0000313" key="14">
    <source>
        <dbReference type="Proteomes" id="UP000271626"/>
    </source>
</evidence>
<dbReference type="AlphaFoldDB" id="A0A3P8L5H4"/>
<reference evidence="13 14" key="1">
    <citation type="submission" date="2018-12" db="EMBL/GenBank/DDBJ databases">
        <authorList>
            <consortium name="Pathogen Informatics"/>
        </authorList>
    </citation>
    <scope>NUCLEOTIDE SEQUENCE [LARGE SCALE GENOMIC DNA]</scope>
    <source>
        <strain evidence="13 14">NCTC10741</strain>
    </source>
</reference>
<accession>A0A3P8L5H4</accession>
<feature type="domain" description="Plastocyanin-like" evidence="12">
    <location>
        <begin position="86"/>
        <end position="142"/>
    </location>
</feature>
<dbReference type="InterPro" id="IPR033138">
    <property type="entry name" value="Cu_oxidase_CS"/>
</dbReference>
<evidence type="ECO:0000256" key="8">
    <source>
        <dbReference type="ARBA" id="ARBA00043090"/>
    </source>
</evidence>
<evidence type="ECO:0000256" key="3">
    <source>
        <dbReference type="ARBA" id="ARBA00022723"/>
    </source>
</evidence>
<evidence type="ECO:0000256" key="4">
    <source>
        <dbReference type="ARBA" id="ARBA00023002"/>
    </source>
</evidence>
<comment type="subunit">
    <text evidence="2">Monomer.</text>
</comment>
<dbReference type="SUPFAM" id="SSF49503">
    <property type="entry name" value="Cupredoxins"/>
    <property type="match status" value="3"/>
</dbReference>
<evidence type="ECO:0000259" key="11">
    <source>
        <dbReference type="Pfam" id="PF07731"/>
    </source>
</evidence>
<dbReference type="InterPro" id="IPR008972">
    <property type="entry name" value="Cupredoxin"/>
</dbReference>
<feature type="signal peptide" evidence="10">
    <location>
        <begin position="1"/>
        <end position="27"/>
    </location>
</feature>
<evidence type="ECO:0000313" key="13">
    <source>
        <dbReference type="EMBL" id="VDR40955.1"/>
    </source>
</evidence>
<dbReference type="InterPro" id="IPR045087">
    <property type="entry name" value="Cu-oxidase_fam"/>
</dbReference>
<dbReference type="PANTHER" id="PTHR48267:SF1">
    <property type="entry name" value="BILIRUBIN OXIDASE"/>
    <property type="match status" value="1"/>
</dbReference>